<feature type="transmembrane region" description="Helical" evidence="1">
    <location>
        <begin position="67"/>
        <end position="85"/>
    </location>
</feature>
<dbReference type="Proteomes" id="UP001189429">
    <property type="component" value="Unassembled WGS sequence"/>
</dbReference>
<organism evidence="2 3">
    <name type="scientific">Prorocentrum cordatum</name>
    <dbReference type="NCBI Taxonomy" id="2364126"/>
    <lineage>
        <taxon>Eukaryota</taxon>
        <taxon>Sar</taxon>
        <taxon>Alveolata</taxon>
        <taxon>Dinophyceae</taxon>
        <taxon>Prorocentrales</taxon>
        <taxon>Prorocentraceae</taxon>
        <taxon>Prorocentrum</taxon>
    </lineage>
</organism>
<comment type="caution">
    <text evidence="2">The sequence shown here is derived from an EMBL/GenBank/DDBJ whole genome shotgun (WGS) entry which is preliminary data.</text>
</comment>
<evidence type="ECO:0000256" key="1">
    <source>
        <dbReference type="SAM" id="Phobius"/>
    </source>
</evidence>
<reference evidence="2" key="1">
    <citation type="submission" date="2023-10" db="EMBL/GenBank/DDBJ databases">
        <authorList>
            <person name="Chen Y."/>
            <person name="Shah S."/>
            <person name="Dougan E. K."/>
            <person name="Thang M."/>
            <person name="Chan C."/>
        </authorList>
    </citation>
    <scope>NUCLEOTIDE SEQUENCE [LARGE SCALE GENOMIC DNA]</scope>
</reference>
<feature type="transmembrane region" description="Helical" evidence="1">
    <location>
        <begin position="43"/>
        <end position="61"/>
    </location>
</feature>
<keyword evidence="3" id="KW-1185">Reference proteome</keyword>
<feature type="transmembrane region" description="Helical" evidence="1">
    <location>
        <begin position="125"/>
        <end position="145"/>
    </location>
</feature>
<keyword evidence="1" id="KW-1133">Transmembrane helix</keyword>
<feature type="transmembrane region" description="Helical" evidence="1">
    <location>
        <begin position="6"/>
        <end position="27"/>
    </location>
</feature>
<keyword evidence="1" id="KW-0812">Transmembrane</keyword>
<name>A0ABN9RF10_9DINO</name>
<evidence type="ECO:0000313" key="3">
    <source>
        <dbReference type="Proteomes" id="UP001189429"/>
    </source>
</evidence>
<gene>
    <name evidence="2" type="ORF">PCOR1329_LOCUS19267</name>
</gene>
<protein>
    <submittedName>
        <fullName evidence="2">Uncharacterized protein</fullName>
    </submittedName>
</protein>
<proteinExistence type="predicted"/>
<dbReference type="EMBL" id="CAUYUJ010006136">
    <property type="protein sequence ID" value="CAK0816237.1"/>
    <property type="molecule type" value="Genomic_DNA"/>
</dbReference>
<evidence type="ECO:0000313" key="2">
    <source>
        <dbReference type="EMBL" id="CAK0816237.1"/>
    </source>
</evidence>
<accession>A0ABN9RF10</accession>
<sequence>MSWVLPVVGACSVLVVLFAAIFAWHVLHAHKEHRPYPETTRRALFLIVAALSGVELHHVWIGRMYGWMVPVILVGNVWGFLDAVLRFPIVYDVGTFFTLKQCFLVTGKVVCLSCGFEDLNYESMLWLLVVLVVNAFFPLLYTLALPIDDDAVDQRLAAHDVVDVDLALRVVDLAMNRQRRLDSYGSLKRRVCSTALKMADRSPLAEKAVNYSLRFPSSPMVKSSHKSRCV</sequence>
<keyword evidence="1" id="KW-0472">Membrane</keyword>